<dbReference type="EMBL" id="AP023367">
    <property type="protein sequence ID" value="BCJ95417.1"/>
    <property type="molecule type" value="Genomic_DNA"/>
</dbReference>
<dbReference type="SUPFAM" id="SSF53474">
    <property type="entry name" value="alpha/beta-Hydrolases"/>
    <property type="match status" value="1"/>
</dbReference>
<gene>
    <name evidence="3" type="primary">cinI</name>
    <name evidence="3" type="ORF">acsn021_29860</name>
</gene>
<keyword evidence="1 3" id="KW-0378">Hydrolase</keyword>
<dbReference type="InterPro" id="IPR029058">
    <property type="entry name" value="AB_hydrolase_fold"/>
</dbReference>
<dbReference type="PANTHER" id="PTHR22946">
    <property type="entry name" value="DIENELACTONE HYDROLASE DOMAIN-CONTAINING PROTEIN-RELATED"/>
    <property type="match status" value="1"/>
</dbReference>
<dbReference type="AlphaFoldDB" id="A0A6S6R5M7"/>
<dbReference type="InterPro" id="IPR050261">
    <property type="entry name" value="FrsA_esterase"/>
</dbReference>
<proteinExistence type="predicted"/>
<reference evidence="3 4" key="1">
    <citation type="journal article" date="2016" name="Int. J. Syst. Evol. Microbiol.">
        <title>Descriptions of Anaerotaenia torta gen. nov., sp. nov. and Anaerocolumna cellulosilytica gen. nov., sp. nov. isolated from a methanogenic reactor of cattle waste.</title>
        <authorList>
            <person name="Uek A."/>
            <person name="Ohtaki Y."/>
            <person name="Kaku N."/>
            <person name="Ueki K."/>
        </authorList>
    </citation>
    <scope>NUCLEOTIDE SEQUENCE [LARGE SCALE GENOMIC DNA]</scope>
    <source>
        <strain evidence="3 4">SN021</strain>
    </source>
</reference>
<sequence length="251" mass="28373">MKDFITKFVQIKHHGRKIHGISYMPNKQEKVPVVIFSHGFNGTNSSFIMHSEYLATNGIGAYCFDFCGGSVNSKSDLKTSEMTIFTEKEDLCAVIDTIKNWENVDCNNIFLFGESQGGFVTALAAEEYAEEIKGVLLLFPAFCIADNWNERFPTLKSIPDKHELWGVTLGRQFFESIHGYHIFEHIGRFHKNVLIFHGDQDEIVALEYGKRAAALYPHADIEIFQGEGHGFSEVSNKRVAEMTCDFVKANS</sequence>
<feature type="domain" description="Serine aminopeptidase S33" evidence="2">
    <location>
        <begin position="32"/>
        <end position="148"/>
    </location>
</feature>
<dbReference type="Gene3D" id="3.40.50.1820">
    <property type="entry name" value="alpha/beta hydrolase"/>
    <property type="match status" value="1"/>
</dbReference>
<keyword evidence="4" id="KW-1185">Reference proteome</keyword>
<protein>
    <submittedName>
        <fullName evidence="3">Cinnamoyl ester hydrolase</fullName>
    </submittedName>
</protein>
<dbReference type="GO" id="GO:0052689">
    <property type="term" value="F:carboxylic ester hydrolase activity"/>
    <property type="evidence" value="ECO:0007669"/>
    <property type="project" value="UniProtKB-ARBA"/>
</dbReference>
<dbReference type="InterPro" id="IPR022742">
    <property type="entry name" value="Hydrolase_4"/>
</dbReference>
<dbReference type="Proteomes" id="UP000515561">
    <property type="component" value="Chromosome"/>
</dbReference>
<dbReference type="PANTHER" id="PTHR22946:SF9">
    <property type="entry name" value="POLYKETIDE TRANSFERASE AF380"/>
    <property type="match status" value="1"/>
</dbReference>
<accession>A0A6S6R5M7</accession>
<evidence type="ECO:0000313" key="3">
    <source>
        <dbReference type="EMBL" id="BCJ95417.1"/>
    </source>
</evidence>
<evidence type="ECO:0000256" key="1">
    <source>
        <dbReference type="ARBA" id="ARBA00022801"/>
    </source>
</evidence>
<dbReference type="RefSeq" id="WP_184096071.1">
    <property type="nucleotide sequence ID" value="NZ_AP023367.1"/>
</dbReference>
<organism evidence="3 4">
    <name type="scientific">Anaerocolumna cellulosilytica</name>
    <dbReference type="NCBI Taxonomy" id="433286"/>
    <lineage>
        <taxon>Bacteria</taxon>
        <taxon>Bacillati</taxon>
        <taxon>Bacillota</taxon>
        <taxon>Clostridia</taxon>
        <taxon>Lachnospirales</taxon>
        <taxon>Lachnospiraceae</taxon>
        <taxon>Anaerocolumna</taxon>
    </lineage>
</organism>
<evidence type="ECO:0000313" key="4">
    <source>
        <dbReference type="Proteomes" id="UP000515561"/>
    </source>
</evidence>
<evidence type="ECO:0000259" key="2">
    <source>
        <dbReference type="Pfam" id="PF12146"/>
    </source>
</evidence>
<dbReference type="Pfam" id="PF12146">
    <property type="entry name" value="Hydrolase_4"/>
    <property type="match status" value="1"/>
</dbReference>
<dbReference type="KEGG" id="acel:acsn021_29860"/>
<name>A0A6S6R5M7_9FIRM</name>